<dbReference type="PANTHER" id="PTHR45527:SF1">
    <property type="entry name" value="FATTY ACID SYNTHASE"/>
    <property type="match status" value="1"/>
</dbReference>
<dbReference type="SUPFAM" id="SSF52777">
    <property type="entry name" value="CoA-dependent acyltransferases"/>
    <property type="match status" value="2"/>
</dbReference>
<dbReference type="InterPro" id="IPR023213">
    <property type="entry name" value="CAT-like_dom_sf"/>
</dbReference>
<evidence type="ECO:0000259" key="1">
    <source>
        <dbReference type="Pfam" id="PF00668"/>
    </source>
</evidence>
<organism evidence="2 3">
    <name type="scientific">Actinoplanes sichuanensis</name>
    <dbReference type="NCBI Taxonomy" id="512349"/>
    <lineage>
        <taxon>Bacteria</taxon>
        <taxon>Bacillati</taxon>
        <taxon>Actinomycetota</taxon>
        <taxon>Actinomycetes</taxon>
        <taxon>Micromonosporales</taxon>
        <taxon>Micromonosporaceae</taxon>
        <taxon>Actinoplanes</taxon>
    </lineage>
</organism>
<dbReference type="EMBL" id="JBHTMK010000053">
    <property type="protein sequence ID" value="MFD1371837.1"/>
    <property type="molecule type" value="Genomic_DNA"/>
</dbReference>
<dbReference type="Pfam" id="PF00668">
    <property type="entry name" value="Condensation"/>
    <property type="match status" value="1"/>
</dbReference>
<comment type="caution">
    <text evidence="2">The sequence shown here is derived from an EMBL/GenBank/DDBJ whole genome shotgun (WGS) entry which is preliminary data.</text>
</comment>
<dbReference type="PROSITE" id="PS51257">
    <property type="entry name" value="PROKAR_LIPOPROTEIN"/>
    <property type="match status" value="1"/>
</dbReference>
<evidence type="ECO:0000313" key="3">
    <source>
        <dbReference type="Proteomes" id="UP001597183"/>
    </source>
</evidence>
<sequence length="434" mass="46453">MTSRPVTYAERGVWFLQQAAGAQACNLGSAVRIPAGLDPERLFAALNLLAARHEAMRTTYRIEGAGLVATVRPESTPETRLVDAAGWSADAVLDDVRAAHETPFDLAAGSPCRMVVWDRGAEGHVVLFAMHHAVTDWNSMVQCASELFELYSNGLDPAVLAPVTAGYGEFAEAQHTMLAGPGAEAALAYWNALLPTARPSRPVTPDRDRNGRATAQRTLPFDFDAGTKQALNAVAWRLRVPAYLVLLGMWASVLRPGDDEPLVLGLSRTLRRPAFASTVGCFTNTIPVVVGGTAGKSLPDVVDGLRRQLQESFRHQSYPNELLAGSRPDLGAIDGRPAMFDATFNYVPSDAENLGPLFTGVAEVRAQVGGLLLESVPALPTVGMWSDFSLHLTEAPQRLVGMVGYDSAIYSEASAGSVSRRFTRIAGRLSAVEA</sequence>
<feature type="domain" description="Condensation" evidence="1">
    <location>
        <begin position="5"/>
        <end position="424"/>
    </location>
</feature>
<protein>
    <submittedName>
        <fullName evidence="2">Condensation domain-containing protein</fullName>
    </submittedName>
</protein>
<dbReference type="RefSeq" id="WP_317786944.1">
    <property type="nucleotide sequence ID" value="NZ_AP028461.1"/>
</dbReference>
<dbReference type="Gene3D" id="3.30.559.10">
    <property type="entry name" value="Chloramphenicol acetyltransferase-like domain"/>
    <property type="match status" value="1"/>
</dbReference>
<accession>A0ABW4ANQ5</accession>
<reference evidence="3" key="1">
    <citation type="journal article" date="2019" name="Int. J. Syst. Evol. Microbiol.">
        <title>The Global Catalogue of Microorganisms (GCM) 10K type strain sequencing project: providing services to taxonomists for standard genome sequencing and annotation.</title>
        <authorList>
            <consortium name="The Broad Institute Genomics Platform"/>
            <consortium name="The Broad Institute Genome Sequencing Center for Infectious Disease"/>
            <person name="Wu L."/>
            <person name="Ma J."/>
        </authorList>
    </citation>
    <scope>NUCLEOTIDE SEQUENCE [LARGE SCALE GENOMIC DNA]</scope>
    <source>
        <strain evidence="3">CCM 7526</strain>
    </source>
</reference>
<dbReference type="Gene3D" id="3.30.559.30">
    <property type="entry name" value="Nonribosomal peptide synthetase, condensation domain"/>
    <property type="match status" value="1"/>
</dbReference>
<dbReference type="Proteomes" id="UP001597183">
    <property type="component" value="Unassembled WGS sequence"/>
</dbReference>
<keyword evidence="3" id="KW-1185">Reference proteome</keyword>
<dbReference type="InterPro" id="IPR001242">
    <property type="entry name" value="Condensation_dom"/>
</dbReference>
<proteinExistence type="predicted"/>
<evidence type="ECO:0000313" key="2">
    <source>
        <dbReference type="EMBL" id="MFD1371837.1"/>
    </source>
</evidence>
<gene>
    <name evidence="2" type="ORF">ACFQ5G_41475</name>
</gene>
<name>A0ABW4ANQ5_9ACTN</name>
<dbReference type="PANTHER" id="PTHR45527">
    <property type="entry name" value="NONRIBOSOMAL PEPTIDE SYNTHETASE"/>
    <property type="match status" value="1"/>
</dbReference>